<evidence type="ECO:0000313" key="7">
    <source>
        <dbReference type="Proteomes" id="UP000515161"/>
    </source>
</evidence>
<feature type="domain" description="ABC-2 type transporter transmembrane" evidence="6">
    <location>
        <begin position="115"/>
        <end position="319"/>
    </location>
</feature>
<evidence type="ECO:0000259" key="6">
    <source>
        <dbReference type="Pfam" id="PF12698"/>
    </source>
</evidence>
<name>A0A6P8TKM2_GYMAC</name>
<dbReference type="AlphaFoldDB" id="A0A6P8TKM2"/>
<organism evidence="7 8">
    <name type="scientific">Gymnodraco acuticeps</name>
    <name type="common">Antarctic dragonfish</name>
    <dbReference type="NCBI Taxonomy" id="8218"/>
    <lineage>
        <taxon>Eukaryota</taxon>
        <taxon>Metazoa</taxon>
        <taxon>Chordata</taxon>
        <taxon>Craniata</taxon>
        <taxon>Vertebrata</taxon>
        <taxon>Euteleostomi</taxon>
        <taxon>Actinopterygii</taxon>
        <taxon>Neopterygii</taxon>
        <taxon>Teleostei</taxon>
        <taxon>Neoteleostei</taxon>
        <taxon>Acanthomorphata</taxon>
        <taxon>Eupercaria</taxon>
        <taxon>Perciformes</taxon>
        <taxon>Notothenioidei</taxon>
        <taxon>Bathydraconidae</taxon>
        <taxon>Gymnodraco</taxon>
    </lineage>
</organism>
<evidence type="ECO:0000256" key="4">
    <source>
        <dbReference type="ARBA" id="ARBA00023136"/>
    </source>
</evidence>
<dbReference type="InParanoid" id="A0A6P8TKM2"/>
<dbReference type="InterPro" id="IPR013525">
    <property type="entry name" value="ABC2_TM"/>
</dbReference>
<sequence>MRCKLLMEADDLTWGYDERPGKSFPVALDPVRCRCRESCDKLLQCHLLHNVLSGVLSRSEPAPRGIEELLRVGEGMAGVLKGDGPELAAMPLRRAAQAPGDRCGDCHLHYCGHVFVPASFVVFLVAEKSTKAKHLQFVSGCDPVIYWLANYIWDMLNYLVPATCCVIILFVFDLPAYTSPTNFPAVLSLFLLYGWSITPIMYPASFWFEVPSTAYVFLIVINLFIGITATVATFLLQLFEHDKDLKRINSYLKSCFLIFPNYNLGHGLMEMAYNEYINEYYAKIGQFDKMKSPFEWDIVTRGLVAMTIEGFVGFLITILCQYNFLRKPPRMPVSCQPIDDDDVDVACERRRVLRGDADNDKLKIDNLTKVHP</sequence>
<keyword evidence="2 5" id="KW-0812">Transmembrane</keyword>
<dbReference type="PANTHER" id="PTHR19229:SF250">
    <property type="entry name" value="ABC TRANSPORTER DOMAIN-CONTAINING PROTEIN-RELATED"/>
    <property type="match status" value="1"/>
</dbReference>
<feature type="transmembrane region" description="Helical" evidence="5">
    <location>
        <begin position="298"/>
        <end position="320"/>
    </location>
</feature>
<keyword evidence="3 5" id="KW-1133">Transmembrane helix</keyword>
<keyword evidence="4 5" id="KW-0472">Membrane</keyword>
<dbReference type="OrthoDB" id="10255969at2759"/>
<accession>A0A6P8TKM2</accession>
<dbReference type="GeneID" id="117541507"/>
<evidence type="ECO:0000256" key="5">
    <source>
        <dbReference type="SAM" id="Phobius"/>
    </source>
</evidence>
<dbReference type="GO" id="GO:0016020">
    <property type="term" value="C:membrane"/>
    <property type="evidence" value="ECO:0007669"/>
    <property type="project" value="UniProtKB-SubCell"/>
</dbReference>
<feature type="transmembrane region" description="Helical" evidence="5">
    <location>
        <begin position="183"/>
        <end position="202"/>
    </location>
</feature>
<dbReference type="KEGG" id="gacu:117541507"/>
<reference evidence="8" key="1">
    <citation type="submission" date="2025-08" db="UniProtKB">
        <authorList>
            <consortium name="RefSeq"/>
        </authorList>
    </citation>
    <scope>IDENTIFICATION</scope>
</reference>
<dbReference type="Pfam" id="PF12698">
    <property type="entry name" value="ABC2_membrane_3"/>
    <property type="match status" value="1"/>
</dbReference>
<feature type="transmembrane region" description="Helical" evidence="5">
    <location>
        <begin position="214"/>
        <end position="239"/>
    </location>
</feature>
<dbReference type="PANTHER" id="PTHR19229">
    <property type="entry name" value="ATP-BINDING CASSETTE TRANSPORTER SUBFAMILY A ABCA"/>
    <property type="match status" value="1"/>
</dbReference>
<comment type="subcellular location">
    <subcellularLocation>
        <location evidence="1">Membrane</location>
        <topology evidence="1">Multi-pass membrane protein</topology>
    </subcellularLocation>
</comment>
<evidence type="ECO:0000313" key="8">
    <source>
        <dbReference type="RefSeq" id="XP_034064583.1"/>
    </source>
</evidence>
<protein>
    <submittedName>
        <fullName evidence="8">ATP-binding cassette sub-family A member 2-like</fullName>
    </submittedName>
</protein>
<evidence type="ECO:0000256" key="1">
    <source>
        <dbReference type="ARBA" id="ARBA00004141"/>
    </source>
</evidence>
<dbReference type="GO" id="GO:0005319">
    <property type="term" value="F:lipid transporter activity"/>
    <property type="evidence" value="ECO:0007669"/>
    <property type="project" value="TreeGrafter"/>
</dbReference>
<dbReference type="Proteomes" id="UP000515161">
    <property type="component" value="Unplaced"/>
</dbReference>
<evidence type="ECO:0000256" key="2">
    <source>
        <dbReference type="ARBA" id="ARBA00022692"/>
    </source>
</evidence>
<gene>
    <name evidence="8" type="primary">LOC117541507</name>
</gene>
<keyword evidence="7" id="KW-1185">Reference proteome</keyword>
<dbReference type="InterPro" id="IPR026082">
    <property type="entry name" value="ABCA"/>
</dbReference>
<dbReference type="GO" id="GO:0140359">
    <property type="term" value="F:ABC-type transporter activity"/>
    <property type="evidence" value="ECO:0007669"/>
    <property type="project" value="InterPro"/>
</dbReference>
<feature type="transmembrane region" description="Helical" evidence="5">
    <location>
        <begin position="156"/>
        <end position="177"/>
    </location>
</feature>
<evidence type="ECO:0000256" key="3">
    <source>
        <dbReference type="ARBA" id="ARBA00022989"/>
    </source>
</evidence>
<proteinExistence type="predicted"/>
<dbReference type="RefSeq" id="XP_034064583.1">
    <property type="nucleotide sequence ID" value="XM_034208692.1"/>
</dbReference>